<comment type="caution">
    <text evidence="2">The sequence shown here is derived from an EMBL/GenBank/DDBJ whole genome shotgun (WGS) entry which is preliminary data.</text>
</comment>
<dbReference type="EMBL" id="JAMXQV010000024">
    <property type="protein sequence ID" value="MCR6488303.1"/>
    <property type="molecule type" value="Genomic_DNA"/>
</dbReference>
<keyword evidence="1" id="KW-0472">Membrane</keyword>
<dbReference type="Proteomes" id="UP001144096">
    <property type="component" value="Unassembled WGS sequence"/>
</dbReference>
<keyword evidence="3" id="KW-1185">Reference proteome</keyword>
<proteinExistence type="predicted"/>
<evidence type="ECO:0000256" key="1">
    <source>
        <dbReference type="SAM" id="Phobius"/>
    </source>
</evidence>
<evidence type="ECO:0000313" key="3">
    <source>
        <dbReference type="Proteomes" id="UP001144096"/>
    </source>
</evidence>
<keyword evidence="1" id="KW-1133">Transmembrane helix</keyword>
<organism evidence="2 3">
    <name type="scientific">Amycolatopsis iheyensis</name>
    <dbReference type="NCBI Taxonomy" id="2945988"/>
    <lineage>
        <taxon>Bacteria</taxon>
        <taxon>Bacillati</taxon>
        <taxon>Actinomycetota</taxon>
        <taxon>Actinomycetes</taxon>
        <taxon>Pseudonocardiales</taxon>
        <taxon>Pseudonocardiaceae</taxon>
        <taxon>Amycolatopsis</taxon>
    </lineage>
</organism>
<dbReference type="AlphaFoldDB" id="A0A9X2SNS5"/>
<gene>
    <name evidence="2" type="ORF">M8542_36280</name>
</gene>
<feature type="transmembrane region" description="Helical" evidence="1">
    <location>
        <begin position="20"/>
        <end position="41"/>
    </location>
</feature>
<sequence length="87" mass="8888">MSVLLSQARLRPRWTCGTVAAGHSVVWFLVLAAFVVVLVALGQPLPATLGAAAAVAALASSRQSLAANSAIRRALEAALVSPAQAQR</sequence>
<protein>
    <submittedName>
        <fullName evidence="2">Uncharacterized protein</fullName>
    </submittedName>
</protein>
<name>A0A9X2SNS5_9PSEU</name>
<dbReference type="RefSeq" id="WP_257924866.1">
    <property type="nucleotide sequence ID" value="NZ_JAMXQV010000024.1"/>
</dbReference>
<accession>A0A9X2SNS5</accession>
<evidence type="ECO:0000313" key="2">
    <source>
        <dbReference type="EMBL" id="MCR6488303.1"/>
    </source>
</evidence>
<keyword evidence="1" id="KW-0812">Transmembrane</keyword>
<reference evidence="2" key="1">
    <citation type="submission" date="2022-06" db="EMBL/GenBank/DDBJ databases">
        <title>Amycolatopsis iheyaensis sp. nov., a new species of the genus Amycolatopsis isolated from soil in Iheya island, Japan.</title>
        <authorList>
            <person name="Ngamcharungchit C."/>
            <person name="Kanto H."/>
            <person name="Take A."/>
            <person name="Intra B."/>
            <person name="Matsumoto A."/>
            <person name="Panbangred W."/>
            <person name="Inahashi Y."/>
        </authorList>
    </citation>
    <scope>NUCLEOTIDE SEQUENCE</scope>
    <source>
        <strain evidence="2">OK19-0408</strain>
    </source>
</reference>